<name>A0A6A7A6B5_9PLEO</name>
<feature type="compositionally biased region" description="Low complexity" evidence="1">
    <location>
        <begin position="58"/>
        <end position="73"/>
    </location>
</feature>
<organism evidence="2 3">
    <name type="scientific">Ophiobolus disseminans</name>
    <dbReference type="NCBI Taxonomy" id="1469910"/>
    <lineage>
        <taxon>Eukaryota</taxon>
        <taxon>Fungi</taxon>
        <taxon>Dikarya</taxon>
        <taxon>Ascomycota</taxon>
        <taxon>Pezizomycotina</taxon>
        <taxon>Dothideomycetes</taxon>
        <taxon>Pleosporomycetidae</taxon>
        <taxon>Pleosporales</taxon>
        <taxon>Pleosporineae</taxon>
        <taxon>Phaeosphaeriaceae</taxon>
        <taxon>Ophiobolus</taxon>
    </lineage>
</organism>
<feature type="compositionally biased region" description="Polar residues" evidence="1">
    <location>
        <begin position="74"/>
        <end position="83"/>
    </location>
</feature>
<sequence length="129" mass="13674">MFDVGGVENLAGGSTGGEPYKGKHGQERWAKMRENVLKEWEAEQAKKDEAGQKAPTQPSASEPSGGSGAERSALPSQSVNNAGEGQLGHEQGAGHDAKQIEVGSPEVKHEPAKTEGSKLHKLKEKLLKH</sequence>
<evidence type="ECO:0000313" key="3">
    <source>
        <dbReference type="Proteomes" id="UP000799424"/>
    </source>
</evidence>
<protein>
    <submittedName>
        <fullName evidence="2">Uncharacterized protein</fullName>
    </submittedName>
</protein>
<evidence type="ECO:0000313" key="2">
    <source>
        <dbReference type="EMBL" id="KAF2828279.1"/>
    </source>
</evidence>
<proteinExistence type="predicted"/>
<keyword evidence="3" id="KW-1185">Reference proteome</keyword>
<accession>A0A6A7A6B5</accession>
<dbReference type="AlphaFoldDB" id="A0A6A7A6B5"/>
<dbReference type="Proteomes" id="UP000799424">
    <property type="component" value="Unassembled WGS sequence"/>
</dbReference>
<gene>
    <name evidence="2" type="ORF">CC86DRAFT_405283</name>
</gene>
<dbReference type="OrthoDB" id="3795600at2759"/>
<dbReference type="EMBL" id="MU006223">
    <property type="protein sequence ID" value="KAF2828279.1"/>
    <property type="molecule type" value="Genomic_DNA"/>
</dbReference>
<reference evidence="2" key="1">
    <citation type="journal article" date="2020" name="Stud. Mycol.">
        <title>101 Dothideomycetes genomes: a test case for predicting lifestyles and emergence of pathogens.</title>
        <authorList>
            <person name="Haridas S."/>
            <person name="Albert R."/>
            <person name="Binder M."/>
            <person name="Bloem J."/>
            <person name="Labutti K."/>
            <person name="Salamov A."/>
            <person name="Andreopoulos B."/>
            <person name="Baker S."/>
            <person name="Barry K."/>
            <person name="Bills G."/>
            <person name="Bluhm B."/>
            <person name="Cannon C."/>
            <person name="Castanera R."/>
            <person name="Culley D."/>
            <person name="Daum C."/>
            <person name="Ezra D."/>
            <person name="Gonzalez J."/>
            <person name="Henrissat B."/>
            <person name="Kuo A."/>
            <person name="Liang C."/>
            <person name="Lipzen A."/>
            <person name="Lutzoni F."/>
            <person name="Magnuson J."/>
            <person name="Mondo S."/>
            <person name="Nolan M."/>
            <person name="Ohm R."/>
            <person name="Pangilinan J."/>
            <person name="Park H.-J."/>
            <person name="Ramirez L."/>
            <person name="Alfaro M."/>
            <person name="Sun H."/>
            <person name="Tritt A."/>
            <person name="Yoshinaga Y."/>
            <person name="Zwiers L.-H."/>
            <person name="Turgeon B."/>
            <person name="Goodwin S."/>
            <person name="Spatafora J."/>
            <person name="Crous P."/>
            <person name="Grigoriev I."/>
        </authorList>
    </citation>
    <scope>NUCLEOTIDE SEQUENCE</scope>
    <source>
        <strain evidence="2">CBS 113818</strain>
    </source>
</reference>
<feature type="compositionally biased region" description="Basic and acidic residues" evidence="1">
    <location>
        <begin position="106"/>
        <end position="118"/>
    </location>
</feature>
<feature type="region of interest" description="Disordered" evidence="1">
    <location>
        <begin position="1"/>
        <end position="129"/>
    </location>
</feature>
<evidence type="ECO:0000256" key="1">
    <source>
        <dbReference type="SAM" id="MobiDB-lite"/>
    </source>
</evidence>
<feature type="compositionally biased region" description="Basic and acidic residues" evidence="1">
    <location>
        <begin position="20"/>
        <end position="51"/>
    </location>
</feature>
<feature type="compositionally biased region" description="Basic residues" evidence="1">
    <location>
        <begin position="119"/>
        <end position="129"/>
    </location>
</feature>